<evidence type="ECO:0000313" key="1">
    <source>
        <dbReference type="EMBL" id="GBM12475.1"/>
    </source>
</evidence>
<dbReference type="AlphaFoldDB" id="A0A4Y2DA98"/>
<reference evidence="1 2" key="1">
    <citation type="journal article" date="2019" name="Sci. Rep.">
        <title>Orb-weaving spider Araneus ventricosus genome elucidates the spidroin gene catalogue.</title>
        <authorList>
            <person name="Kono N."/>
            <person name="Nakamura H."/>
            <person name="Ohtoshi R."/>
            <person name="Moran D.A.P."/>
            <person name="Shinohara A."/>
            <person name="Yoshida Y."/>
            <person name="Fujiwara M."/>
            <person name="Mori M."/>
            <person name="Tomita M."/>
            <person name="Arakawa K."/>
        </authorList>
    </citation>
    <scope>NUCLEOTIDE SEQUENCE [LARGE SCALE GENOMIC DNA]</scope>
</reference>
<dbReference type="Proteomes" id="UP000499080">
    <property type="component" value="Unassembled WGS sequence"/>
</dbReference>
<comment type="caution">
    <text evidence="1">The sequence shown here is derived from an EMBL/GenBank/DDBJ whole genome shotgun (WGS) entry which is preliminary data.</text>
</comment>
<evidence type="ECO:0000313" key="2">
    <source>
        <dbReference type="Proteomes" id="UP000499080"/>
    </source>
</evidence>
<organism evidence="1 2">
    <name type="scientific">Araneus ventricosus</name>
    <name type="common">Orbweaver spider</name>
    <name type="synonym">Epeira ventricosa</name>
    <dbReference type="NCBI Taxonomy" id="182803"/>
    <lineage>
        <taxon>Eukaryota</taxon>
        <taxon>Metazoa</taxon>
        <taxon>Ecdysozoa</taxon>
        <taxon>Arthropoda</taxon>
        <taxon>Chelicerata</taxon>
        <taxon>Arachnida</taxon>
        <taxon>Araneae</taxon>
        <taxon>Araneomorphae</taxon>
        <taxon>Entelegynae</taxon>
        <taxon>Araneoidea</taxon>
        <taxon>Araneidae</taxon>
        <taxon>Araneus</taxon>
    </lineage>
</organism>
<keyword evidence="2" id="KW-1185">Reference proteome</keyword>
<protein>
    <submittedName>
        <fullName evidence="1">Uncharacterized protein</fullName>
    </submittedName>
</protein>
<gene>
    <name evidence="1" type="ORF">AVEN_55308_1</name>
</gene>
<sequence length="106" mass="11740">MELTDFIHLLFVSSKQTSSVVGRCRGGGHPPLRDDRQSIIRRAEGTQGGGGLVGPLTPRMGVTVAPKPHPLPPFRRPCYLPWQSLAWVLIATMLNSWEFSASNFRQ</sequence>
<accession>A0A4Y2DA98</accession>
<proteinExistence type="predicted"/>
<name>A0A4Y2DA98_ARAVE</name>
<dbReference type="EMBL" id="BGPR01000314">
    <property type="protein sequence ID" value="GBM12475.1"/>
    <property type="molecule type" value="Genomic_DNA"/>
</dbReference>